<dbReference type="EMBL" id="RJJE01000002">
    <property type="protein sequence ID" value="RNI32477.1"/>
    <property type="molecule type" value="Genomic_DNA"/>
</dbReference>
<proteinExistence type="predicted"/>
<evidence type="ECO:0000313" key="2">
    <source>
        <dbReference type="Proteomes" id="UP000271010"/>
    </source>
</evidence>
<accession>A0A3M9N589</accession>
<sequence length="91" mass="10352">MGECWGKDRQQDFCLAALFRKWCQKQELAQTLAGPPDATRSLEPALLPEVSSLFDNNIFERIPEKSPLEGGRGMMARAENAFPKRTICFQY</sequence>
<keyword evidence="2" id="KW-1185">Reference proteome</keyword>
<dbReference type="AlphaFoldDB" id="A0A3M9N589"/>
<gene>
    <name evidence="1" type="ORF">EFA69_03905</name>
</gene>
<dbReference type="Proteomes" id="UP000271010">
    <property type="component" value="Unassembled WGS sequence"/>
</dbReference>
<reference evidence="1 2" key="1">
    <citation type="submission" date="2018-11" db="EMBL/GenBank/DDBJ databases">
        <title>Rufibacter latericius sp. nov., isolated from water in Baiyang Lake.</title>
        <authorList>
            <person name="Yang Y."/>
        </authorList>
    </citation>
    <scope>NUCLEOTIDE SEQUENCE [LARGE SCALE GENOMIC DNA]</scope>
    <source>
        <strain evidence="1 2">MCC P1</strain>
    </source>
</reference>
<evidence type="ECO:0000313" key="1">
    <source>
        <dbReference type="EMBL" id="RNI32477.1"/>
    </source>
</evidence>
<name>A0A3M9N589_9BACT</name>
<protein>
    <submittedName>
        <fullName evidence="1">Uncharacterized protein</fullName>
    </submittedName>
</protein>
<organism evidence="1 2">
    <name type="scientific">Rufibacter immobilis</name>
    <dbReference type="NCBI Taxonomy" id="1348778"/>
    <lineage>
        <taxon>Bacteria</taxon>
        <taxon>Pseudomonadati</taxon>
        <taxon>Bacteroidota</taxon>
        <taxon>Cytophagia</taxon>
        <taxon>Cytophagales</taxon>
        <taxon>Hymenobacteraceae</taxon>
        <taxon>Rufibacter</taxon>
    </lineage>
</organism>
<comment type="caution">
    <text evidence="1">The sequence shown here is derived from an EMBL/GenBank/DDBJ whole genome shotgun (WGS) entry which is preliminary data.</text>
</comment>